<dbReference type="RefSeq" id="WP_147714108.1">
    <property type="nucleotide sequence ID" value="NZ_VKAD01000001.1"/>
</dbReference>
<dbReference type="PANTHER" id="PTHR11820">
    <property type="entry name" value="ACYLPYRUVASE"/>
    <property type="match status" value="1"/>
</dbReference>
<evidence type="ECO:0000313" key="4">
    <source>
        <dbReference type="Proteomes" id="UP000321764"/>
    </source>
</evidence>
<dbReference type="OrthoDB" id="9805307at2"/>
<dbReference type="Gene3D" id="3.90.850.10">
    <property type="entry name" value="Fumarylacetoacetase-like, C-terminal domain"/>
    <property type="match status" value="1"/>
</dbReference>
<reference evidence="3 4" key="1">
    <citation type="submission" date="2019-07" db="EMBL/GenBank/DDBJ databases">
        <title>Reinekea sp. strain SSH23 genome sequencing and assembly.</title>
        <authorList>
            <person name="Kim I."/>
        </authorList>
    </citation>
    <scope>NUCLEOTIDE SEQUENCE [LARGE SCALE GENOMIC DNA]</scope>
    <source>
        <strain evidence="3 4">SSH23</strain>
    </source>
</reference>
<gene>
    <name evidence="3" type="ORF">FME95_09280</name>
</gene>
<feature type="domain" description="Fumarylacetoacetase-like C-terminal" evidence="2">
    <location>
        <begin position="15"/>
        <end position="184"/>
    </location>
</feature>
<keyword evidence="1" id="KW-0479">Metal-binding</keyword>
<dbReference type="InterPro" id="IPR011234">
    <property type="entry name" value="Fumarylacetoacetase-like_C"/>
</dbReference>
<proteinExistence type="predicted"/>
<evidence type="ECO:0000313" key="3">
    <source>
        <dbReference type="EMBL" id="TXR54709.1"/>
    </source>
</evidence>
<dbReference type="SUPFAM" id="SSF56529">
    <property type="entry name" value="FAH"/>
    <property type="match status" value="1"/>
</dbReference>
<name>A0A5C8ZBP9_9GAMM</name>
<comment type="caution">
    <text evidence="3">The sequence shown here is derived from an EMBL/GenBank/DDBJ whole genome shotgun (WGS) entry which is preliminary data.</text>
</comment>
<dbReference type="InterPro" id="IPR036663">
    <property type="entry name" value="Fumarylacetoacetase_C_sf"/>
</dbReference>
<dbReference type="EMBL" id="VKAD01000001">
    <property type="protein sequence ID" value="TXR54709.1"/>
    <property type="molecule type" value="Genomic_DNA"/>
</dbReference>
<dbReference type="GO" id="GO:0046872">
    <property type="term" value="F:metal ion binding"/>
    <property type="evidence" value="ECO:0007669"/>
    <property type="project" value="UniProtKB-KW"/>
</dbReference>
<dbReference type="Proteomes" id="UP000321764">
    <property type="component" value="Unassembled WGS sequence"/>
</dbReference>
<evidence type="ECO:0000259" key="2">
    <source>
        <dbReference type="Pfam" id="PF01557"/>
    </source>
</evidence>
<keyword evidence="4" id="KW-1185">Reference proteome</keyword>
<dbReference type="Pfam" id="PF01557">
    <property type="entry name" value="FAA_hydrolase"/>
    <property type="match status" value="1"/>
</dbReference>
<dbReference type="GO" id="GO:0018773">
    <property type="term" value="F:acetylpyruvate hydrolase activity"/>
    <property type="evidence" value="ECO:0007669"/>
    <property type="project" value="TreeGrafter"/>
</dbReference>
<dbReference type="AlphaFoldDB" id="A0A5C8ZBP9"/>
<dbReference type="PANTHER" id="PTHR11820:SF7">
    <property type="entry name" value="ACYLPYRUVASE FAHD1, MITOCHONDRIAL"/>
    <property type="match status" value="1"/>
</dbReference>
<accession>A0A5C8ZBP9</accession>
<sequence length="203" mass="22667">MASVELLGKQITPGKIVCIGRNYVEHIAELNNEVPENMVFFNKPASSIGNTLIAFQNEPIHFEAELCFIFQQAKLASVGFGLDLTKRNLQSQLKSKGLPWERAKAFQNSVVFSPFVPLEAPLEQLSFSLHIDQQLQQQGNIELMINKPTAIVKELEQFSPLQDGDILMTGTPKGVGQIIAGQQFTGRILLNDRVIIEQHWQAI</sequence>
<evidence type="ECO:0000256" key="1">
    <source>
        <dbReference type="ARBA" id="ARBA00022723"/>
    </source>
</evidence>
<keyword evidence="3" id="KW-0378">Hydrolase</keyword>
<organism evidence="3 4">
    <name type="scientific">Reinekea thalattae</name>
    <dbReference type="NCBI Taxonomy" id="2593301"/>
    <lineage>
        <taxon>Bacteria</taxon>
        <taxon>Pseudomonadati</taxon>
        <taxon>Pseudomonadota</taxon>
        <taxon>Gammaproteobacteria</taxon>
        <taxon>Oceanospirillales</taxon>
        <taxon>Saccharospirillaceae</taxon>
        <taxon>Reinekea</taxon>
    </lineage>
</organism>
<protein>
    <submittedName>
        <fullName evidence="3">Fumarylacetoacetate hydrolase family protein</fullName>
    </submittedName>
</protein>